<evidence type="ECO:0000313" key="3">
    <source>
        <dbReference type="Proteomes" id="UP001396334"/>
    </source>
</evidence>
<evidence type="ECO:0000313" key="2">
    <source>
        <dbReference type="EMBL" id="KAK8972088.1"/>
    </source>
</evidence>
<feature type="region of interest" description="Disordered" evidence="1">
    <location>
        <begin position="31"/>
        <end position="53"/>
    </location>
</feature>
<name>A0ABR2N7E6_9ROSI</name>
<dbReference type="Proteomes" id="UP001396334">
    <property type="component" value="Unassembled WGS sequence"/>
</dbReference>
<comment type="caution">
    <text evidence="2">The sequence shown here is derived from an EMBL/GenBank/DDBJ whole genome shotgun (WGS) entry which is preliminary data.</text>
</comment>
<proteinExistence type="predicted"/>
<dbReference type="EMBL" id="JBBPBN010000227">
    <property type="protein sequence ID" value="KAK8972088.1"/>
    <property type="molecule type" value="Genomic_DNA"/>
</dbReference>
<reference evidence="2 3" key="1">
    <citation type="journal article" date="2024" name="G3 (Bethesda)">
        <title>Genome assembly of Hibiscus sabdariffa L. provides insights into metabolisms of medicinal natural products.</title>
        <authorList>
            <person name="Kim T."/>
        </authorList>
    </citation>
    <scope>NUCLEOTIDE SEQUENCE [LARGE SCALE GENOMIC DNA]</scope>
    <source>
        <strain evidence="2">TK-2024</strain>
        <tissue evidence="2">Old leaves</tissue>
    </source>
</reference>
<protein>
    <submittedName>
        <fullName evidence="2">Uncharacterized protein</fullName>
    </submittedName>
</protein>
<sequence length="174" mass="19615">MLAILFHRRKRKNKFFAGKCGQVQTIGGEKDVGNDHINHDMDNSSERDRHSSCVDKELVKNSKEVDKRIGPSWAEIVSNKMCEGRFHNVENGLDKENMDQMTNRWNAAIKEARKALELGKSLGMQIEGDESEAVPETMKYDGTLGLLHWFGRVHPVMKLVGSCGCYGTLHSLRG</sequence>
<accession>A0ABR2N7E6</accession>
<evidence type="ECO:0000256" key="1">
    <source>
        <dbReference type="SAM" id="MobiDB-lite"/>
    </source>
</evidence>
<keyword evidence="3" id="KW-1185">Reference proteome</keyword>
<organism evidence="2 3">
    <name type="scientific">Hibiscus sabdariffa</name>
    <name type="common">roselle</name>
    <dbReference type="NCBI Taxonomy" id="183260"/>
    <lineage>
        <taxon>Eukaryota</taxon>
        <taxon>Viridiplantae</taxon>
        <taxon>Streptophyta</taxon>
        <taxon>Embryophyta</taxon>
        <taxon>Tracheophyta</taxon>
        <taxon>Spermatophyta</taxon>
        <taxon>Magnoliopsida</taxon>
        <taxon>eudicotyledons</taxon>
        <taxon>Gunneridae</taxon>
        <taxon>Pentapetalae</taxon>
        <taxon>rosids</taxon>
        <taxon>malvids</taxon>
        <taxon>Malvales</taxon>
        <taxon>Malvaceae</taxon>
        <taxon>Malvoideae</taxon>
        <taxon>Hibiscus</taxon>
    </lineage>
</organism>
<gene>
    <name evidence="2" type="ORF">V6N11_061896</name>
</gene>